<dbReference type="UniPathway" id="UPA00659"/>
<dbReference type="GO" id="GO:0005739">
    <property type="term" value="C:mitochondrion"/>
    <property type="evidence" value="ECO:0007669"/>
    <property type="project" value="TreeGrafter"/>
</dbReference>
<reference evidence="8" key="1">
    <citation type="submission" date="2012-05" db="EMBL/GenBank/DDBJ databases">
        <title>Whole Genome Assembly of Lutzomyia longipalpis.</title>
        <authorList>
            <person name="Richards S."/>
            <person name="Qu C."/>
            <person name="Dillon R."/>
            <person name="Worley K."/>
            <person name="Scherer S."/>
            <person name="Batterton M."/>
            <person name="Taylor A."/>
            <person name="Hawes A."/>
            <person name="Hernandez B."/>
            <person name="Kovar C."/>
            <person name="Mandapat C."/>
            <person name="Pham C."/>
            <person name="Qu C."/>
            <person name="Jing C."/>
            <person name="Bess C."/>
            <person name="Bandaranaike D."/>
            <person name="Ngo D."/>
            <person name="Ongeri F."/>
            <person name="Arias F."/>
            <person name="Lara F."/>
            <person name="Weissenberger G."/>
            <person name="Kamau G."/>
            <person name="Han H."/>
            <person name="Shen H."/>
            <person name="Dinh H."/>
            <person name="Khalil I."/>
            <person name="Jones J."/>
            <person name="Shafer J."/>
            <person name="Jayaseelan J."/>
            <person name="Quiroz J."/>
            <person name="Blankenburg K."/>
            <person name="Nguyen L."/>
            <person name="Jackson L."/>
            <person name="Francisco L."/>
            <person name="Tang L.-Y."/>
            <person name="Pu L.-L."/>
            <person name="Perales L."/>
            <person name="Lorensuhewa L."/>
            <person name="Munidasa M."/>
            <person name="Coyle M."/>
            <person name="Taylor M."/>
            <person name="Puazo M."/>
            <person name="Firestine M."/>
            <person name="Scheel M."/>
            <person name="Javaid M."/>
            <person name="Wang M."/>
            <person name="Li M."/>
            <person name="Tabassum N."/>
            <person name="Saada N."/>
            <person name="Osuji N."/>
            <person name="Aqrawi P."/>
            <person name="Fu Q."/>
            <person name="Thornton R."/>
            <person name="Raj R."/>
            <person name="Goodspeed R."/>
            <person name="Mata R."/>
            <person name="Najjar R."/>
            <person name="Gubbala S."/>
            <person name="Lee S."/>
            <person name="Denson S."/>
            <person name="Patil S."/>
            <person name="Macmil S."/>
            <person name="Qi S."/>
            <person name="Matskevitch T."/>
            <person name="Palculict T."/>
            <person name="Mathew T."/>
            <person name="Vee V."/>
            <person name="Velamala V."/>
            <person name="Korchina V."/>
            <person name="Cai W."/>
            <person name="Liu W."/>
            <person name="Dai W."/>
            <person name="Zou X."/>
            <person name="Zhu Y."/>
            <person name="Zhang Y."/>
            <person name="Wu Y.-Q."/>
            <person name="Xin Y."/>
            <person name="Nazarath L."/>
            <person name="Kovar C."/>
            <person name="Han Y."/>
            <person name="Muzny D."/>
            <person name="Gibbs R."/>
        </authorList>
    </citation>
    <scope>NUCLEOTIDE SEQUENCE [LARGE SCALE GENOMIC DNA]</scope>
    <source>
        <strain evidence="8">Jacobina</strain>
    </source>
</reference>
<organism evidence="7 8">
    <name type="scientific">Lutzomyia longipalpis</name>
    <name type="common">Sand fly</name>
    <dbReference type="NCBI Taxonomy" id="7200"/>
    <lineage>
        <taxon>Eukaryota</taxon>
        <taxon>Metazoa</taxon>
        <taxon>Ecdysozoa</taxon>
        <taxon>Arthropoda</taxon>
        <taxon>Hexapoda</taxon>
        <taxon>Insecta</taxon>
        <taxon>Pterygota</taxon>
        <taxon>Neoptera</taxon>
        <taxon>Endopterygota</taxon>
        <taxon>Diptera</taxon>
        <taxon>Nematocera</taxon>
        <taxon>Psychodoidea</taxon>
        <taxon>Psychodidae</taxon>
        <taxon>Lutzomyia</taxon>
        <taxon>Lutzomyia</taxon>
    </lineage>
</organism>
<evidence type="ECO:0000313" key="8">
    <source>
        <dbReference type="Proteomes" id="UP000092461"/>
    </source>
</evidence>
<dbReference type="GO" id="GO:0006635">
    <property type="term" value="P:fatty acid beta-oxidation"/>
    <property type="evidence" value="ECO:0007669"/>
    <property type="project" value="UniProtKB-UniPathway"/>
</dbReference>
<dbReference type="GO" id="GO:0051750">
    <property type="term" value="F:delta(3,5)-delta(2,4)-dienoyl-CoA isomerase activity"/>
    <property type="evidence" value="ECO:0007669"/>
    <property type="project" value="TreeGrafter"/>
</dbReference>
<keyword evidence="3" id="KW-0276">Fatty acid metabolism</keyword>
<dbReference type="CDD" id="cd06558">
    <property type="entry name" value="crotonase-like"/>
    <property type="match status" value="1"/>
</dbReference>
<dbReference type="SUPFAM" id="SSF52096">
    <property type="entry name" value="ClpP/crotonase"/>
    <property type="match status" value="1"/>
</dbReference>
<evidence type="ECO:0000256" key="2">
    <source>
        <dbReference type="ARBA" id="ARBA00005254"/>
    </source>
</evidence>
<reference evidence="7" key="3">
    <citation type="submission" date="2020-05" db="UniProtKB">
        <authorList>
            <consortium name="EnsemblMetazoa"/>
        </authorList>
    </citation>
    <scope>IDENTIFICATION</scope>
    <source>
        <strain evidence="7">Jacobina</strain>
    </source>
</reference>
<evidence type="ECO:0000256" key="5">
    <source>
        <dbReference type="ARBA" id="ARBA00023235"/>
    </source>
</evidence>
<dbReference type="InterPro" id="IPR045002">
    <property type="entry name" value="Ech1-like"/>
</dbReference>
<keyword evidence="8" id="KW-1185">Reference proteome</keyword>
<dbReference type="EnsemblMetazoa" id="LLOJ004209-RA">
    <property type="protein sequence ID" value="LLOJ004209-PA"/>
    <property type="gene ID" value="LLOJ004209"/>
</dbReference>
<dbReference type="PANTHER" id="PTHR43149:SF1">
    <property type="entry name" value="DELTA(3,5)-DELTA(2,4)-DIENOYL-COA ISOMERASE, MITOCHONDRIAL"/>
    <property type="match status" value="1"/>
</dbReference>
<dbReference type="VEuPathDB" id="VectorBase:LLONM1_009914"/>
<sequence length="275" mass="30808">MEYKHLRVNSERPFVFRLDLDNEVANNTMTDSLYHSIYKCITALGRNNECRAIVISSLGKDFCTGIDLDNLGQFNTDLASIEDISRRGRSVESRISTIQRAFVAIERCKKPVIAIIHGACVGPGMGLITACDMRYCSTDAWFQVKDVELGMAADSGTLQRLPKVVGNTSFAREMCFTARRVDAEEALRFGLVNRIFESRQQMLNYAIDKAELIAHLSPVAIQTTKTSILYSQGHTIQEGLDHIRDRNALARQSEDFHISMGPAMTGSERPAYARY</sequence>
<dbReference type="PANTHER" id="PTHR43149">
    <property type="entry name" value="ENOYL-COA HYDRATASE"/>
    <property type="match status" value="1"/>
</dbReference>
<dbReference type="InterPro" id="IPR001753">
    <property type="entry name" value="Enoyl-CoA_hydra/iso"/>
</dbReference>
<protein>
    <submittedName>
        <fullName evidence="6">Putative enoyl-coa isomerase</fullName>
    </submittedName>
</protein>
<dbReference type="EMBL" id="AJWK01013215">
    <property type="status" value="NOT_ANNOTATED_CDS"/>
    <property type="molecule type" value="Genomic_DNA"/>
</dbReference>
<evidence type="ECO:0000313" key="7">
    <source>
        <dbReference type="EnsemblMetazoa" id="LLOJ004209-PA"/>
    </source>
</evidence>
<dbReference type="Gene3D" id="3.90.226.10">
    <property type="entry name" value="2-enoyl-CoA Hydratase, Chain A, domain 1"/>
    <property type="match status" value="1"/>
</dbReference>
<dbReference type="InterPro" id="IPR029045">
    <property type="entry name" value="ClpP/crotonase-like_dom_sf"/>
</dbReference>
<proteinExistence type="inferred from homology"/>
<evidence type="ECO:0000256" key="3">
    <source>
        <dbReference type="ARBA" id="ARBA00022832"/>
    </source>
</evidence>
<keyword evidence="4" id="KW-0443">Lipid metabolism</keyword>
<dbReference type="RefSeq" id="XP_055685486.1">
    <property type="nucleotide sequence ID" value="XM_055829511.1"/>
</dbReference>
<evidence type="ECO:0000256" key="1">
    <source>
        <dbReference type="ARBA" id="ARBA00005005"/>
    </source>
</evidence>
<dbReference type="Gene3D" id="1.10.12.10">
    <property type="entry name" value="Lyase 2-enoyl-coa Hydratase, Chain A, domain 2"/>
    <property type="match status" value="1"/>
</dbReference>
<dbReference type="FunFam" id="3.90.226.10:FF:000024">
    <property type="entry name" value="Delta3,5-delta2,4-dienoyl-CoA isomerase"/>
    <property type="match status" value="1"/>
</dbReference>
<comment type="pathway">
    <text evidence="1">Lipid metabolism; fatty acid beta-oxidation.</text>
</comment>
<keyword evidence="5 6" id="KW-0413">Isomerase</keyword>
<reference evidence="6" key="2">
    <citation type="journal article" date="2020" name="BMC">
        <title>Leishmania infection induces a limited differential gene expression in the sand fly midgut.</title>
        <authorList>
            <person name="Coutinho-Abreu I.V."/>
            <person name="Serafim T.D."/>
            <person name="Meneses C."/>
            <person name="Kamhawi S."/>
            <person name="Oliveira F."/>
            <person name="Valenzuela J.G."/>
        </authorList>
    </citation>
    <scope>NUCLEOTIDE SEQUENCE</scope>
    <source>
        <strain evidence="6">Jacobina</strain>
        <tissue evidence="6">Midgut</tissue>
    </source>
</reference>
<dbReference type="GeneID" id="129791365"/>
<dbReference type="VEuPathDB" id="VectorBase:LLOJ004209"/>
<name>A0A1B0CIE7_LUTLO</name>
<comment type="similarity">
    <text evidence="2">Belongs to the enoyl-CoA hydratase/isomerase family.</text>
</comment>
<dbReference type="Proteomes" id="UP000092461">
    <property type="component" value="Unassembled WGS sequence"/>
</dbReference>
<dbReference type="Pfam" id="PF00378">
    <property type="entry name" value="ECH_1"/>
    <property type="match status" value="1"/>
</dbReference>
<evidence type="ECO:0000313" key="6">
    <source>
        <dbReference type="EMBL" id="MBC1171555.1"/>
    </source>
</evidence>
<dbReference type="EMBL" id="GITU01002852">
    <property type="protein sequence ID" value="MBC1171555.1"/>
    <property type="molecule type" value="Transcribed_RNA"/>
</dbReference>
<dbReference type="AlphaFoldDB" id="A0A1B0CIE7"/>
<dbReference type="InterPro" id="IPR014748">
    <property type="entry name" value="Enoyl-CoA_hydra_C"/>
</dbReference>
<accession>A0A1B0CIE7</accession>
<evidence type="ECO:0000256" key="4">
    <source>
        <dbReference type="ARBA" id="ARBA00023098"/>
    </source>
</evidence>